<dbReference type="GO" id="GO:0043546">
    <property type="term" value="F:molybdopterin cofactor binding"/>
    <property type="evidence" value="ECO:0007669"/>
    <property type="project" value="InterPro"/>
</dbReference>
<evidence type="ECO:0000256" key="1">
    <source>
        <dbReference type="ARBA" id="ARBA00022485"/>
    </source>
</evidence>
<feature type="domain" description="Molybdopterin dinucleotide-binding" evidence="5">
    <location>
        <begin position="180"/>
        <end position="263"/>
    </location>
</feature>
<keyword evidence="4 6" id="KW-0560">Oxidoreductase</keyword>
<dbReference type="InterPro" id="IPR050612">
    <property type="entry name" value="Prok_Mopterin_Oxidored"/>
</dbReference>
<evidence type="ECO:0000256" key="2">
    <source>
        <dbReference type="ARBA" id="ARBA00022505"/>
    </source>
</evidence>
<dbReference type="SUPFAM" id="SSF50692">
    <property type="entry name" value="ADC-like"/>
    <property type="match status" value="1"/>
</dbReference>
<keyword evidence="3" id="KW-0732">Signal</keyword>
<dbReference type="InterPro" id="IPR009010">
    <property type="entry name" value="Asp_de-COase-like_dom_sf"/>
</dbReference>
<evidence type="ECO:0000313" key="6">
    <source>
        <dbReference type="EMBL" id="SAY44131.1"/>
    </source>
</evidence>
<keyword evidence="2" id="KW-0500">Molybdenum</keyword>
<dbReference type="EC" id="1.8.-.-" evidence="6"/>
<dbReference type="AlphaFoldDB" id="A0A1C3HGG7"/>
<keyword evidence="1" id="KW-0004">4Fe-4S</keyword>
<dbReference type="PANTHER" id="PTHR43742">
    <property type="entry name" value="TRIMETHYLAMINE-N-OXIDE REDUCTASE"/>
    <property type="match status" value="1"/>
</dbReference>
<dbReference type="InterPro" id="IPR006657">
    <property type="entry name" value="MoPterin_dinucl-bd_dom"/>
</dbReference>
<dbReference type="PANTHER" id="PTHR43742:SF9">
    <property type="entry name" value="TETRATHIONATE REDUCTASE SUBUNIT A"/>
    <property type="match status" value="1"/>
</dbReference>
<evidence type="ECO:0000259" key="5">
    <source>
        <dbReference type="Pfam" id="PF01568"/>
    </source>
</evidence>
<protein>
    <submittedName>
        <fullName evidence="6">Tetrathionate reductase subunit A</fullName>
        <ecNumber evidence="6">1.8.-.-</ecNumber>
    </submittedName>
</protein>
<proteinExistence type="predicted"/>
<accession>A0A1C3HGG7</accession>
<dbReference type="GO" id="GO:0016491">
    <property type="term" value="F:oxidoreductase activity"/>
    <property type="evidence" value="ECO:0007669"/>
    <property type="project" value="UniProtKB-KW"/>
</dbReference>
<sequence length="307" mass="33254">MEAFCIAVAKRLALPGFGDRAIGDGQGGLLPLNRAEDYYLRAAANVAFAGKAPVPAARAEELALCGVDRLLPQLAQTLRADEIDRVAFIYSRGGRFADHDSGRRDGSVGNRWEKPLQIWNAEVAKHRHAITGERFSGCPTCYPARLSDGRAVEELYPERQWPLRLMSFKSNVMSSSTAVIRRLHDVKPVNLVALNPADGVRFGIQHGDWVSISTPGGSREAQISLLAGVMPGVIAVEHGYGHREMGASQHYLDGEPLAMDERIAAGINLNDLGFADPTREVPNTWLDWVTGAAVRQGIPAAIVKLSA</sequence>
<evidence type="ECO:0000256" key="4">
    <source>
        <dbReference type="ARBA" id="ARBA00023002"/>
    </source>
</evidence>
<evidence type="ECO:0000256" key="3">
    <source>
        <dbReference type="ARBA" id="ARBA00022729"/>
    </source>
</evidence>
<dbReference type="Pfam" id="PF01568">
    <property type="entry name" value="Molydop_binding"/>
    <property type="match status" value="1"/>
</dbReference>
<dbReference type="CDD" id="cd02780">
    <property type="entry name" value="MopB_CT_Tetrathionate_Arsenate-R"/>
    <property type="match status" value="1"/>
</dbReference>
<keyword evidence="1" id="KW-0479">Metal-binding</keyword>
<dbReference type="EMBL" id="LT575490">
    <property type="protein sequence ID" value="SAY44131.1"/>
    <property type="molecule type" value="Genomic_DNA"/>
</dbReference>
<keyword evidence="1" id="KW-0411">Iron-sulfur</keyword>
<dbReference type="Gene3D" id="2.40.40.20">
    <property type="match status" value="1"/>
</dbReference>
<name>A0A1C3HGG7_SERMA</name>
<dbReference type="InterPro" id="IPR037946">
    <property type="entry name" value="MopB_CT_Tetrathionate"/>
</dbReference>
<keyword evidence="1" id="KW-0408">Iron</keyword>
<reference evidence="6" key="1">
    <citation type="submission" date="2016-05" db="EMBL/GenBank/DDBJ databases">
        <authorList>
            <person name="Cock P.J.A."/>
            <person name="Cock P.J.A."/>
        </authorList>
    </citation>
    <scope>NUCLEOTIDE SEQUENCE</scope>
    <source>
        <strain evidence="6">PWN146_assembly</strain>
    </source>
</reference>
<dbReference type="GO" id="GO:0051539">
    <property type="term" value="F:4 iron, 4 sulfur cluster binding"/>
    <property type="evidence" value="ECO:0007669"/>
    <property type="project" value="UniProtKB-KW"/>
</dbReference>
<organism evidence="6">
    <name type="scientific">Serratia marcescens</name>
    <dbReference type="NCBI Taxonomy" id="615"/>
    <lineage>
        <taxon>Bacteria</taxon>
        <taxon>Pseudomonadati</taxon>
        <taxon>Pseudomonadota</taxon>
        <taxon>Gammaproteobacteria</taxon>
        <taxon>Enterobacterales</taxon>
        <taxon>Yersiniaceae</taxon>
        <taxon>Serratia</taxon>
    </lineage>
</organism>
<gene>
    <name evidence="6" type="primary">ttrA</name>
    <name evidence="6" type="ORF">PWN146_02830</name>
</gene>